<comment type="catalytic activity">
    <reaction evidence="35">
        <text>1-octadecanoyl-2-(9Z,12Z)-octadecadienoyl-sn-glycerol + H2O = 1-octadecanoyl-sn-glycerol + (9Z,12Z)-octadecadienoate + H(+)</text>
        <dbReference type="Rhea" id="RHEA:40927"/>
        <dbReference type="ChEBI" id="CHEBI:15377"/>
        <dbReference type="ChEBI" id="CHEBI:15378"/>
        <dbReference type="ChEBI" id="CHEBI:30245"/>
        <dbReference type="ChEBI" id="CHEBI:75550"/>
        <dbReference type="ChEBI" id="CHEBI:77097"/>
    </reaction>
    <physiologicalReaction direction="left-to-right" evidence="35">
        <dbReference type="Rhea" id="RHEA:40928"/>
    </physiologicalReaction>
</comment>
<comment type="similarity">
    <text evidence="2">Belongs to the 'GDSL' lipolytic enzyme family. Phospholipase B1 subfamily.</text>
</comment>
<evidence type="ECO:0000256" key="5">
    <source>
        <dbReference type="ARBA" id="ARBA00013279"/>
    </source>
</evidence>
<comment type="catalytic activity">
    <reaction evidence="38">
        <text>1-hexadecanoyl-2-(9Z-octadecenoyl)-sn-glycero-3-phosphoethanolamine + H2O = 1-hexadecanoyl-sn-glycero-3-phosphoethanolamine + (9Z)-octadecenoate + H(+)</text>
        <dbReference type="Rhea" id="RHEA:40911"/>
        <dbReference type="ChEBI" id="CHEBI:15377"/>
        <dbReference type="ChEBI" id="CHEBI:15378"/>
        <dbReference type="ChEBI" id="CHEBI:30823"/>
        <dbReference type="ChEBI" id="CHEBI:73004"/>
        <dbReference type="ChEBI" id="CHEBI:73007"/>
    </reaction>
    <physiologicalReaction direction="left-to-right" evidence="38">
        <dbReference type="Rhea" id="RHEA:40912"/>
    </physiologicalReaction>
</comment>
<accession>A0A6P3Y4W2</accession>
<protein>
    <recommendedName>
        <fullName evidence="6">Phospholipase B1, membrane-associated</fullName>
        <ecNumber evidence="5">3.1.1.3</ecNumber>
        <ecNumber evidence="4">3.1.1.4</ecNumber>
        <ecNumber evidence="3">3.1.1.5</ecNumber>
    </recommendedName>
    <alternativeName>
        <fullName evidence="20">Lysophospholipase</fullName>
    </alternativeName>
    <alternativeName>
        <fullName evidence="21">Phospholipase A2</fullName>
    </alternativeName>
    <alternativeName>
        <fullName evidence="23">Phospholipase B/lipase</fullName>
    </alternativeName>
    <alternativeName>
        <fullName evidence="22">Triacylglycerol lipase</fullName>
    </alternativeName>
</protein>
<evidence type="ECO:0000256" key="11">
    <source>
        <dbReference type="ARBA" id="ARBA00022801"/>
    </source>
</evidence>
<keyword evidence="9 47" id="KW-0732">Signal</keyword>
<dbReference type="Pfam" id="PF00657">
    <property type="entry name" value="Lipase_GDSL"/>
    <property type="match status" value="1"/>
</dbReference>
<evidence type="ECO:0000256" key="32">
    <source>
        <dbReference type="ARBA" id="ARBA00048058"/>
    </source>
</evidence>
<gene>
    <name evidence="49" type="primary">LOC106750228</name>
</gene>
<proteinExistence type="inferred from homology"/>
<comment type="catalytic activity">
    <reaction evidence="31">
        <text>a 1-O-alkyl-2-acyl-sn-glycero-3-phosphocholine + H2O = a 1-O-alkyl-sn-glycero-3-phosphocholine + a fatty acid + H(+)</text>
        <dbReference type="Rhea" id="RHEA:36231"/>
        <dbReference type="ChEBI" id="CHEBI:15377"/>
        <dbReference type="ChEBI" id="CHEBI:15378"/>
        <dbReference type="ChEBI" id="CHEBI:28868"/>
        <dbReference type="ChEBI" id="CHEBI:30909"/>
        <dbReference type="ChEBI" id="CHEBI:36702"/>
        <dbReference type="EC" id="3.1.1.4"/>
    </reaction>
    <physiologicalReaction direction="left-to-right" evidence="31">
        <dbReference type="Rhea" id="RHEA:36232"/>
    </physiologicalReaction>
</comment>
<dbReference type="RefSeq" id="XP_014485905.1">
    <property type="nucleotide sequence ID" value="XM_014630419.1"/>
</dbReference>
<dbReference type="GO" id="GO:0004806">
    <property type="term" value="F:triacylglycerol lipase activity"/>
    <property type="evidence" value="ECO:0007669"/>
    <property type="project" value="UniProtKB-EC"/>
</dbReference>
<comment type="catalytic activity">
    <reaction evidence="30">
        <text>1-hexadecanoyl-2-(9Z-octadecenoyl)-sn-glycero-3-phospho-(1'-sn-glycerol) + H2O = 1-hexadecanoyl-sn-glycero-3-phospho-(1'-sn-glycerol) + (9Z)-octadecenoate + H(+)</text>
        <dbReference type="Rhea" id="RHEA:40919"/>
        <dbReference type="ChEBI" id="CHEBI:15377"/>
        <dbReference type="ChEBI" id="CHEBI:15378"/>
        <dbReference type="ChEBI" id="CHEBI:30823"/>
        <dbReference type="ChEBI" id="CHEBI:72841"/>
        <dbReference type="ChEBI" id="CHEBI:75158"/>
    </reaction>
    <physiologicalReaction direction="left-to-right" evidence="30">
        <dbReference type="Rhea" id="RHEA:40920"/>
    </physiologicalReaction>
</comment>
<dbReference type="CDD" id="cd01824">
    <property type="entry name" value="Phospholipase_B_like"/>
    <property type="match status" value="1"/>
</dbReference>
<evidence type="ECO:0000256" key="31">
    <source>
        <dbReference type="ARBA" id="ARBA00048049"/>
    </source>
</evidence>
<feature type="signal peptide" evidence="47">
    <location>
        <begin position="1"/>
        <end position="20"/>
    </location>
</feature>
<evidence type="ECO:0000256" key="37">
    <source>
        <dbReference type="ARBA" id="ARBA00048454"/>
    </source>
</evidence>
<evidence type="ECO:0000256" key="29">
    <source>
        <dbReference type="ARBA" id="ARBA00048011"/>
    </source>
</evidence>
<evidence type="ECO:0000256" key="10">
    <source>
        <dbReference type="ARBA" id="ARBA00022737"/>
    </source>
</evidence>
<comment type="catalytic activity">
    <reaction evidence="33">
        <text>1,2-dihexadecanoyl-sn-glycero-3-phosphocholine + H2O = 1-hexadecanoyl-sn-glycero-3-phosphocholine + hexadecanoate + H(+)</text>
        <dbReference type="Rhea" id="RHEA:41223"/>
        <dbReference type="ChEBI" id="CHEBI:7896"/>
        <dbReference type="ChEBI" id="CHEBI:15377"/>
        <dbReference type="ChEBI" id="CHEBI:15378"/>
        <dbReference type="ChEBI" id="CHEBI:72998"/>
        <dbReference type="ChEBI" id="CHEBI:72999"/>
    </reaction>
    <physiologicalReaction direction="left-to-right" evidence="33">
        <dbReference type="Rhea" id="RHEA:41224"/>
    </physiologicalReaction>
</comment>
<dbReference type="EC" id="3.1.1.4" evidence="4"/>
<evidence type="ECO:0000256" key="40">
    <source>
        <dbReference type="ARBA" id="ARBA00048699"/>
    </source>
</evidence>
<dbReference type="InterPro" id="IPR001087">
    <property type="entry name" value="GDSL"/>
</dbReference>
<evidence type="ECO:0000256" key="19">
    <source>
        <dbReference type="ARBA" id="ARBA00023422"/>
    </source>
</evidence>
<evidence type="ECO:0000256" key="25">
    <source>
        <dbReference type="ARBA" id="ARBA00047324"/>
    </source>
</evidence>
<evidence type="ECO:0000256" key="9">
    <source>
        <dbReference type="ARBA" id="ARBA00022729"/>
    </source>
</evidence>
<evidence type="ECO:0000256" key="21">
    <source>
        <dbReference type="ARBA" id="ARBA00031182"/>
    </source>
</evidence>
<keyword evidence="48" id="KW-1185">Reference proteome</keyword>
<evidence type="ECO:0000256" key="41">
    <source>
        <dbReference type="ARBA" id="ARBA00048869"/>
    </source>
</evidence>
<evidence type="ECO:0000256" key="18">
    <source>
        <dbReference type="ARBA" id="ARBA00023408"/>
    </source>
</evidence>
<comment type="function">
    <text evidence="24">Calcium-independent membrane-associated phospholipase that catalyzes complete diacylation of phospholipids by hydrolyzing both sn-1 and sn-2 fatty acyl chains attached to the glycerol backbone (phospholipase B activity). Has dual phospholipase and lysophospholipase activities toward diacylphospholipids. Preferentially cleaves sn-2 ester bonds over sn-1 bonds. Acts as a lipase toward glycerolipid substrates. Hydrolyzes fatty acyl chains of diacylglycerols with preference for the sn-2 position and of triacylglycerols with not positional selectivity. May also hydrolyze long chain retinyl esters such as retinyl palmitate. May contribute to digestion of dietary phospholipids, glycerolipids and retinoids, facilitating lipid absorption at the brush border.</text>
</comment>
<dbReference type="SUPFAM" id="SSF52266">
    <property type="entry name" value="SGNH hydrolase"/>
    <property type="match status" value="1"/>
</dbReference>
<dbReference type="GO" id="GO:0004623">
    <property type="term" value="F:phospholipase A2 activity"/>
    <property type="evidence" value="ECO:0007669"/>
    <property type="project" value="UniProtKB-EC"/>
</dbReference>
<evidence type="ECO:0000256" key="45">
    <source>
        <dbReference type="ARBA" id="ARBA00049372"/>
    </source>
</evidence>
<dbReference type="AlphaFoldDB" id="A0A6P3Y4W2"/>
<dbReference type="PROSITE" id="PS01098">
    <property type="entry name" value="LIPASE_GDSL_SER"/>
    <property type="match status" value="1"/>
</dbReference>
<evidence type="ECO:0000256" key="28">
    <source>
        <dbReference type="ARBA" id="ARBA00047459"/>
    </source>
</evidence>
<comment type="catalytic activity">
    <reaction evidence="44">
        <text>1,2-dihexadecanoyl-sn-glycero-3-phosphocholine + 2 H2O = sn-glycerol 3-phosphocholine + 2 hexadecanoate + 2 H(+)</text>
        <dbReference type="Rhea" id="RHEA:40975"/>
        <dbReference type="ChEBI" id="CHEBI:7896"/>
        <dbReference type="ChEBI" id="CHEBI:15377"/>
        <dbReference type="ChEBI" id="CHEBI:15378"/>
        <dbReference type="ChEBI" id="CHEBI:16870"/>
        <dbReference type="ChEBI" id="CHEBI:72999"/>
    </reaction>
    <physiologicalReaction direction="left-to-right" evidence="44">
        <dbReference type="Rhea" id="RHEA:40976"/>
    </physiologicalReaction>
</comment>
<keyword evidence="12" id="KW-1133">Transmembrane helix</keyword>
<evidence type="ECO:0000256" key="7">
    <source>
        <dbReference type="ARBA" id="ARBA00022475"/>
    </source>
</evidence>
<evidence type="ECO:0000256" key="33">
    <source>
        <dbReference type="ARBA" id="ARBA00048227"/>
    </source>
</evidence>
<dbReference type="GO" id="GO:0016324">
    <property type="term" value="C:apical plasma membrane"/>
    <property type="evidence" value="ECO:0007669"/>
    <property type="project" value="UniProtKB-SubCell"/>
</dbReference>
<keyword evidence="16" id="KW-1208">Phospholipid metabolism</keyword>
<feature type="chain" id="PRO_5027760585" description="Phospholipase B1, membrane-associated" evidence="47">
    <location>
        <begin position="21"/>
        <end position="429"/>
    </location>
</feature>
<comment type="catalytic activity">
    <reaction evidence="43">
        <text>1-hexadecanoyl-2-(9Z)-octadecenoyl-3-octadecanoyl-sn-glycerol + H2O = 1-hexadecanoyl-3-octadecanoyl-sn-glycerol + (9Z)-octadecenoate + H(+)</text>
        <dbReference type="Rhea" id="RHEA:41103"/>
        <dbReference type="ChEBI" id="CHEBI:15377"/>
        <dbReference type="ChEBI" id="CHEBI:15378"/>
        <dbReference type="ChEBI" id="CHEBI:30823"/>
        <dbReference type="ChEBI" id="CHEBI:77623"/>
        <dbReference type="ChEBI" id="CHEBI:77624"/>
    </reaction>
    <physiologicalReaction direction="left-to-right" evidence="43">
        <dbReference type="Rhea" id="RHEA:41104"/>
    </physiologicalReaction>
</comment>
<evidence type="ECO:0000256" key="8">
    <source>
        <dbReference type="ARBA" id="ARBA00022692"/>
    </source>
</evidence>
<name>A0A6P3Y4W2_DINQU</name>
<dbReference type="PANTHER" id="PTHR21325">
    <property type="entry name" value="PHOSPHOLIPASE B, PLB1"/>
    <property type="match status" value="1"/>
</dbReference>
<comment type="catalytic activity">
    <reaction evidence="46">
        <text>2-(9Z-octadecenoyl)-glycerol + H2O = glycerol + (9Z)-octadecenoate + H(+)</text>
        <dbReference type="Rhea" id="RHEA:38491"/>
        <dbReference type="ChEBI" id="CHEBI:15377"/>
        <dbReference type="ChEBI" id="CHEBI:15378"/>
        <dbReference type="ChEBI" id="CHEBI:17754"/>
        <dbReference type="ChEBI" id="CHEBI:30823"/>
        <dbReference type="ChEBI" id="CHEBI:73990"/>
    </reaction>
    <physiologicalReaction direction="left-to-right" evidence="46">
        <dbReference type="Rhea" id="RHEA:38492"/>
    </physiologicalReaction>
</comment>
<keyword evidence="15" id="KW-0325">Glycoprotein</keyword>
<organism evidence="48 49">
    <name type="scientific">Dinoponera quadriceps</name>
    <name type="common">South American ant</name>
    <dbReference type="NCBI Taxonomy" id="609295"/>
    <lineage>
        <taxon>Eukaryota</taxon>
        <taxon>Metazoa</taxon>
        <taxon>Ecdysozoa</taxon>
        <taxon>Arthropoda</taxon>
        <taxon>Hexapoda</taxon>
        <taxon>Insecta</taxon>
        <taxon>Pterygota</taxon>
        <taxon>Neoptera</taxon>
        <taxon>Endopterygota</taxon>
        <taxon>Hymenoptera</taxon>
        <taxon>Apocrita</taxon>
        <taxon>Aculeata</taxon>
        <taxon>Formicoidea</taxon>
        <taxon>Formicidae</taxon>
        <taxon>Ponerinae</taxon>
        <taxon>Ponerini</taxon>
        <taxon>Dinoponera</taxon>
    </lineage>
</organism>
<keyword evidence="10" id="KW-0677">Repeat</keyword>
<evidence type="ECO:0000256" key="4">
    <source>
        <dbReference type="ARBA" id="ARBA00013278"/>
    </source>
</evidence>
<keyword evidence="11" id="KW-0378">Hydrolase</keyword>
<dbReference type="GO" id="GO:0006644">
    <property type="term" value="P:phospholipid metabolic process"/>
    <property type="evidence" value="ECO:0007669"/>
    <property type="project" value="TreeGrafter"/>
</dbReference>
<evidence type="ECO:0000256" key="3">
    <source>
        <dbReference type="ARBA" id="ARBA00013274"/>
    </source>
</evidence>
<keyword evidence="8" id="KW-0812">Transmembrane</keyword>
<evidence type="ECO:0000256" key="30">
    <source>
        <dbReference type="ARBA" id="ARBA00048015"/>
    </source>
</evidence>
<dbReference type="EC" id="3.1.1.3" evidence="5"/>
<evidence type="ECO:0000256" key="42">
    <source>
        <dbReference type="ARBA" id="ARBA00048872"/>
    </source>
</evidence>
<dbReference type="Gene3D" id="3.40.50.1110">
    <property type="entry name" value="SGNH hydrolase"/>
    <property type="match status" value="1"/>
</dbReference>
<comment type="catalytic activity">
    <reaction evidence="29">
        <text>2,3-di-(9Z)-octadecenoyl-sn-glycerol + H2O = 3-(9Z-octadecenoyl)-sn-glycerol + (9Z)-octadecenoate + H(+)</text>
        <dbReference type="Rhea" id="RHEA:42604"/>
        <dbReference type="ChEBI" id="CHEBI:15377"/>
        <dbReference type="ChEBI" id="CHEBI:15378"/>
        <dbReference type="ChEBI" id="CHEBI:30823"/>
        <dbReference type="ChEBI" id="CHEBI:75824"/>
        <dbReference type="ChEBI" id="CHEBI:75938"/>
    </reaction>
    <physiologicalReaction direction="left-to-right" evidence="29">
        <dbReference type="Rhea" id="RHEA:42605"/>
    </physiologicalReaction>
</comment>
<comment type="catalytic activity">
    <reaction evidence="34">
        <text>1-hexadecanoyl-2-(9Z,12Z-octadecadienoyl)-sn-glycero-3-phosphocholine + H2O = 2-(9Z,12Z-octadecadienoyl)-sn-glycero-3-phosphocholine + hexadecanoate + H(+)</text>
        <dbReference type="Rhea" id="RHEA:40971"/>
        <dbReference type="ChEBI" id="CHEBI:7896"/>
        <dbReference type="ChEBI" id="CHEBI:15377"/>
        <dbReference type="ChEBI" id="CHEBI:15378"/>
        <dbReference type="ChEBI" id="CHEBI:73002"/>
        <dbReference type="ChEBI" id="CHEBI:76084"/>
    </reaction>
    <physiologicalReaction direction="left-to-right" evidence="34">
        <dbReference type="Rhea" id="RHEA:40972"/>
    </physiologicalReaction>
</comment>
<dbReference type="EC" id="3.1.1.5" evidence="3"/>
<reference evidence="49" key="1">
    <citation type="submission" date="2025-08" db="UniProtKB">
        <authorList>
            <consortium name="RefSeq"/>
        </authorList>
    </citation>
    <scope>IDENTIFICATION</scope>
</reference>
<evidence type="ECO:0000256" key="34">
    <source>
        <dbReference type="ARBA" id="ARBA00048362"/>
    </source>
</evidence>
<evidence type="ECO:0000256" key="26">
    <source>
        <dbReference type="ARBA" id="ARBA00047363"/>
    </source>
</evidence>
<evidence type="ECO:0000256" key="17">
    <source>
        <dbReference type="ARBA" id="ARBA00023369"/>
    </source>
</evidence>
<dbReference type="InterPro" id="IPR036514">
    <property type="entry name" value="SGNH_hydro_sf"/>
</dbReference>
<evidence type="ECO:0000256" key="22">
    <source>
        <dbReference type="ARBA" id="ARBA00031485"/>
    </source>
</evidence>
<evidence type="ECO:0000256" key="13">
    <source>
        <dbReference type="ARBA" id="ARBA00023098"/>
    </source>
</evidence>
<dbReference type="OrthoDB" id="10265800at2759"/>
<comment type="catalytic activity">
    <reaction evidence="27">
        <text>1-(9Z-octadecenoyl)-glycerol + H2O = glycerol + (9Z)-octadecenoate + H(+)</text>
        <dbReference type="Rhea" id="RHEA:38487"/>
        <dbReference type="ChEBI" id="CHEBI:15377"/>
        <dbReference type="ChEBI" id="CHEBI:15378"/>
        <dbReference type="ChEBI" id="CHEBI:17754"/>
        <dbReference type="ChEBI" id="CHEBI:30823"/>
        <dbReference type="ChEBI" id="CHEBI:75342"/>
    </reaction>
    <physiologicalReaction direction="left-to-right" evidence="27">
        <dbReference type="Rhea" id="RHEA:38488"/>
    </physiologicalReaction>
</comment>
<evidence type="ECO:0000313" key="48">
    <source>
        <dbReference type="Proteomes" id="UP000515204"/>
    </source>
</evidence>
<evidence type="ECO:0000256" key="6">
    <source>
        <dbReference type="ARBA" id="ARBA00015133"/>
    </source>
</evidence>
<evidence type="ECO:0000256" key="36">
    <source>
        <dbReference type="ARBA" id="ARBA00048386"/>
    </source>
</evidence>
<evidence type="ECO:0000256" key="39">
    <source>
        <dbReference type="ARBA" id="ARBA00048656"/>
    </source>
</evidence>
<evidence type="ECO:0000256" key="20">
    <source>
        <dbReference type="ARBA" id="ARBA00029723"/>
    </source>
</evidence>
<evidence type="ECO:0000256" key="23">
    <source>
        <dbReference type="ARBA" id="ARBA00033022"/>
    </source>
</evidence>
<evidence type="ECO:0000256" key="14">
    <source>
        <dbReference type="ARBA" id="ARBA00023136"/>
    </source>
</evidence>
<dbReference type="InterPro" id="IPR008265">
    <property type="entry name" value="Lipase_GDSL_AS"/>
</dbReference>
<comment type="catalytic activity">
    <reaction evidence="28">
        <text>1-hexadecanoyl-2-(9Z)-octadecenoyl-3-octadecanoyl-sn-glycerol + H2O = 1-hexadecanoyl-2-(9Z-octadecenoyl)-sn-glycerol + octadecanoate + H(+)</text>
        <dbReference type="Rhea" id="RHEA:41111"/>
        <dbReference type="ChEBI" id="CHEBI:15377"/>
        <dbReference type="ChEBI" id="CHEBI:15378"/>
        <dbReference type="ChEBI" id="CHEBI:25629"/>
        <dbReference type="ChEBI" id="CHEBI:75466"/>
        <dbReference type="ChEBI" id="CHEBI:77623"/>
    </reaction>
    <physiologicalReaction direction="left-to-right" evidence="28">
        <dbReference type="Rhea" id="RHEA:41112"/>
    </physiologicalReaction>
</comment>
<evidence type="ECO:0000256" key="43">
    <source>
        <dbReference type="ARBA" id="ARBA00048939"/>
    </source>
</evidence>
<comment type="catalytic activity">
    <reaction evidence="39">
        <text>1-hexadecanoyl-sn-glycero-3-phosphocholine + H2O = sn-glycerol 3-phosphocholine + hexadecanoate + H(+)</text>
        <dbReference type="Rhea" id="RHEA:40435"/>
        <dbReference type="ChEBI" id="CHEBI:7896"/>
        <dbReference type="ChEBI" id="CHEBI:15377"/>
        <dbReference type="ChEBI" id="CHEBI:15378"/>
        <dbReference type="ChEBI" id="CHEBI:16870"/>
        <dbReference type="ChEBI" id="CHEBI:72998"/>
    </reaction>
    <physiologicalReaction direction="left-to-right" evidence="39">
        <dbReference type="Rhea" id="RHEA:40436"/>
    </physiologicalReaction>
</comment>
<evidence type="ECO:0000313" key="49">
    <source>
        <dbReference type="RefSeq" id="XP_014485905.1"/>
    </source>
</evidence>
<evidence type="ECO:0000256" key="47">
    <source>
        <dbReference type="SAM" id="SignalP"/>
    </source>
</evidence>
<comment type="catalytic activity">
    <reaction evidence="40">
        <text>1-hexadecanoyl-2-(9Z-octadecenoyl)-sn-glycero-3-phosphocholine + H2O = 1-hexadecanoyl-sn-glycero-3-phosphocholine + (9Z)-octadecenoate + H(+)</text>
        <dbReference type="Rhea" id="RHEA:38779"/>
        <dbReference type="ChEBI" id="CHEBI:15377"/>
        <dbReference type="ChEBI" id="CHEBI:15378"/>
        <dbReference type="ChEBI" id="CHEBI:30823"/>
        <dbReference type="ChEBI" id="CHEBI:72998"/>
        <dbReference type="ChEBI" id="CHEBI:73001"/>
    </reaction>
    <physiologicalReaction direction="left-to-right" evidence="40">
        <dbReference type="Rhea" id="RHEA:38780"/>
    </physiologicalReaction>
</comment>
<evidence type="ECO:0000256" key="46">
    <source>
        <dbReference type="ARBA" id="ARBA00049461"/>
    </source>
</evidence>
<evidence type="ECO:0000256" key="2">
    <source>
        <dbReference type="ARBA" id="ARBA00009979"/>
    </source>
</evidence>
<dbReference type="GeneID" id="106750228"/>
<comment type="catalytic activity">
    <reaction evidence="45">
        <text>1,3-di-(9Z-octadecenoyl)-glycerol + H2O = 1-(9Z-octadecenoyl)-glycerol + (9Z)-octadecenoate + H(+)</text>
        <dbReference type="Rhea" id="RHEA:39939"/>
        <dbReference type="ChEBI" id="CHEBI:15377"/>
        <dbReference type="ChEBI" id="CHEBI:15378"/>
        <dbReference type="ChEBI" id="CHEBI:30823"/>
        <dbReference type="ChEBI" id="CHEBI:75342"/>
        <dbReference type="ChEBI" id="CHEBI:75735"/>
    </reaction>
    <physiologicalReaction direction="left-to-right" evidence="45">
        <dbReference type="Rhea" id="RHEA:39940"/>
    </physiologicalReaction>
</comment>
<evidence type="ECO:0000256" key="1">
    <source>
        <dbReference type="ARBA" id="ARBA00004247"/>
    </source>
</evidence>
<comment type="subcellular location">
    <subcellularLocation>
        <location evidence="1">Apical cell membrane</location>
        <topology evidence="1">Single-pass type I membrane protein</topology>
    </subcellularLocation>
</comment>
<evidence type="ECO:0000256" key="27">
    <source>
        <dbReference type="ARBA" id="ARBA00047438"/>
    </source>
</evidence>
<comment type="catalytic activity">
    <reaction evidence="25">
        <text>1-hexadecanoyl-2-(9Z)-octadecenoyl-3-octadecanoyl-sn-glycerol + H2O = 2-(9Z-octadecenoyl)-3-octadecanoyl-sn-glycerol + hexadecanoate + H(+)</text>
        <dbReference type="Rhea" id="RHEA:41107"/>
        <dbReference type="ChEBI" id="CHEBI:7896"/>
        <dbReference type="ChEBI" id="CHEBI:15377"/>
        <dbReference type="ChEBI" id="CHEBI:15378"/>
        <dbReference type="ChEBI" id="CHEBI:75558"/>
        <dbReference type="ChEBI" id="CHEBI:77623"/>
    </reaction>
    <physiologicalReaction direction="left-to-right" evidence="25">
        <dbReference type="Rhea" id="RHEA:41108"/>
    </physiologicalReaction>
</comment>
<keyword evidence="13" id="KW-0443">Lipid metabolism</keyword>
<dbReference type="Proteomes" id="UP000515204">
    <property type="component" value="Unplaced"/>
</dbReference>
<evidence type="ECO:0000256" key="38">
    <source>
        <dbReference type="ARBA" id="ARBA00048613"/>
    </source>
</evidence>
<dbReference type="InterPro" id="IPR035547">
    <property type="entry name" value="Phospholipase_B"/>
</dbReference>
<evidence type="ECO:0000256" key="44">
    <source>
        <dbReference type="ARBA" id="ARBA00049363"/>
    </source>
</evidence>
<keyword evidence="7" id="KW-1003">Cell membrane</keyword>
<comment type="catalytic activity">
    <reaction evidence="17">
        <text>a triacylglycerol + H2O = a diacylglycerol + a fatty acid + H(+)</text>
        <dbReference type="Rhea" id="RHEA:12044"/>
        <dbReference type="ChEBI" id="CHEBI:15377"/>
        <dbReference type="ChEBI" id="CHEBI:15378"/>
        <dbReference type="ChEBI" id="CHEBI:17855"/>
        <dbReference type="ChEBI" id="CHEBI:18035"/>
        <dbReference type="ChEBI" id="CHEBI:28868"/>
        <dbReference type="EC" id="3.1.1.3"/>
    </reaction>
    <physiologicalReaction direction="left-to-right" evidence="17">
        <dbReference type="Rhea" id="RHEA:12045"/>
    </physiologicalReaction>
</comment>
<sequence length="429" mass="48602">MWKRWQLYCILLHLCAEVQSTEKTALDSPFNILLIRAFRDWTFDIFGKTGTEGGRNLQIARDAQTTQQIVPDHVPFPCNVTAVNISGGRSQEVPDSVHKLRPGDIDVIAAMGDSLTAGAGIFANNLFQIIVENRGVTALGGGQGTWRQYVTLPNILKEFNHNLIGYALGDSLTTHNASQLNVAESGAMSDDMPYMAETLVKRIKNDPRIDVEKHWKLISLMIGDNDFCTNICWDSSPWSLLDKHKADLLQALTTLRDNLPRTLVSLIPPPHLKVLIDSRKGRPSFTCDLATDFECSCMFGLRYQSFLPEYYKIMRRWQELDMEISIYPEFQRDDFAVVTQAVTLGLIMPLASDGYADTTYFSRDCFHLSQKANARFANGLWNNLFEPVGIKTTYWQDLFERFLCPTPERPYLATLQNSQVDLQRNKSSL</sequence>
<comment type="catalytic activity">
    <reaction evidence="18">
        <text>1-hexadecanoyl-2-(9Z,12Z-octadecadienoyl)-sn-glycero-3-phosphocholine + H2O = (9Z,12Z)-octadecadienoate + 1-hexadecanoyl-sn-glycero-3-phosphocholine + H(+)</text>
        <dbReference type="Rhea" id="RHEA:40811"/>
        <dbReference type="ChEBI" id="CHEBI:15377"/>
        <dbReference type="ChEBI" id="CHEBI:15378"/>
        <dbReference type="ChEBI" id="CHEBI:30245"/>
        <dbReference type="ChEBI" id="CHEBI:72998"/>
        <dbReference type="ChEBI" id="CHEBI:73002"/>
    </reaction>
    <physiologicalReaction direction="left-to-right" evidence="18">
        <dbReference type="Rhea" id="RHEA:40812"/>
    </physiologicalReaction>
</comment>
<dbReference type="GO" id="GO:0004622">
    <property type="term" value="F:phosphatidylcholine lysophospholipase activity"/>
    <property type="evidence" value="ECO:0007669"/>
    <property type="project" value="UniProtKB-EC"/>
</dbReference>
<evidence type="ECO:0000256" key="16">
    <source>
        <dbReference type="ARBA" id="ARBA00023264"/>
    </source>
</evidence>
<evidence type="ECO:0000256" key="15">
    <source>
        <dbReference type="ARBA" id="ARBA00023180"/>
    </source>
</evidence>
<comment type="catalytic activity">
    <reaction evidence="41">
        <text>1,3-dihexadecanoyl-2-(9Z-octadecenoyl)glycerol + H2O = 1,3-dihexadecanoylglycerol + (9Z)-octadecenoate + H(+)</text>
        <dbReference type="Rhea" id="RHEA:40983"/>
        <dbReference type="ChEBI" id="CHEBI:15377"/>
        <dbReference type="ChEBI" id="CHEBI:15378"/>
        <dbReference type="ChEBI" id="CHEBI:30823"/>
        <dbReference type="ChEBI" id="CHEBI:75688"/>
        <dbReference type="ChEBI" id="CHEBI:77619"/>
    </reaction>
    <physiologicalReaction direction="left-to-right" evidence="41">
        <dbReference type="Rhea" id="RHEA:40984"/>
    </physiologicalReaction>
</comment>
<keyword evidence="14" id="KW-0472">Membrane</keyword>
<evidence type="ECO:0000256" key="35">
    <source>
        <dbReference type="ARBA" id="ARBA00048374"/>
    </source>
</evidence>
<evidence type="ECO:0000256" key="24">
    <source>
        <dbReference type="ARBA" id="ARBA00045916"/>
    </source>
</evidence>
<comment type="catalytic activity">
    <reaction evidence="36">
        <text>1,2,3-tri-(9Z-octadecenoyl)-glycerol + H2O = di-(9Z)-octadecenoylglycerol + (9Z)-octadecenoate + H(+)</text>
        <dbReference type="Rhea" id="RHEA:38575"/>
        <dbReference type="ChEBI" id="CHEBI:15377"/>
        <dbReference type="ChEBI" id="CHEBI:15378"/>
        <dbReference type="ChEBI" id="CHEBI:30823"/>
        <dbReference type="ChEBI" id="CHEBI:53753"/>
        <dbReference type="ChEBI" id="CHEBI:75945"/>
    </reaction>
    <physiologicalReaction direction="left-to-right" evidence="36">
        <dbReference type="Rhea" id="RHEA:38576"/>
    </physiologicalReaction>
</comment>
<comment type="catalytic activity">
    <reaction evidence="19">
        <text>a 1,2-diacyl-sn-glycero-3-phosphocholine + H2O = a 1-acyl-sn-glycero-3-phosphocholine + a fatty acid + H(+)</text>
        <dbReference type="Rhea" id="RHEA:15801"/>
        <dbReference type="ChEBI" id="CHEBI:15377"/>
        <dbReference type="ChEBI" id="CHEBI:15378"/>
        <dbReference type="ChEBI" id="CHEBI:28868"/>
        <dbReference type="ChEBI" id="CHEBI:57643"/>
        <dbReference type="ChEBI" id="CHEBI:58168"/>
        <dbReference type="EC" id="3.1.1.4"/>
    </reaction>
    <physiologicalReaction direction="left-to-right" evidence="19">
        <dbReference type="Rhea" id="RHEA:15802"/>
    </physiologicalReaction>
</comment>
<dbReference type="InterPro" id="IPR038885">
    <property type="entry name" value="PLB1"/>
</dbReference>
<comment type="catalytic activity">
    <reaction evidence="26">
        <text>1,3-dihexadecanoyl-2-(9Z-octadecenoyl)glycerol + H2O = 1-hexadecanoyl-2-(9Z-octadecenoyl)-glycerol + hexadecanoate + H(+)</text>
        <dbReference type="Rhea" id="RHEA:40979"/>
        <dbReference type="ChEBI" id="CHEBI:7896"/>
        <dbReference type="ChEBI" id="CHEBI:15377"/>
        <dbReference type="ChEBI" id="CHEBI:15378"/>
        <dbReference type="ChEBI" id="CHEBI:75585"/>
        <dbReference type="ChEBI" id="CHEBI:75688"/>
    </reaction>
    <physiologicalReaction direction="left-to-right" evidence="26">
        <dbReference type="Rhea" id="RHEA:40980"/>
    </physiologicalReaction>
</comment>
<dbReference type="KEGG" id="dqu:106750228"/>
<comment type="catalytic activity">
    <reaction evidence="32">
        <text>1,2-di-(9Z-octadecenoyl)-sn-glycero-3-phosphocholine + H2O = 1-(9Z-octadecenoyl)-sn-glycero-3-phosphocholine + (9Z)-octadecenoate + H(+)</text>
        <dbReference type="Rhea" id="RHEA:40923"/>
        <dbReference type="ChEBI" id="CHEBI:15377"/>
        <dbReference type="ChEBI" id="CHEBI:15378"/>
        <dbReference type="ChEBI" id="CHEBI:28610"/>
        <dbReference type="ChEBI" id="CHEBI:30823"/>
        <dbReference type="ChEBI" id="CHEBI:74669"/>
    </reaction>
    <physiologicalReaction direction="left-to-right" evidence="32">
        <dbReference type="Rhea" id="RHEA:40924"/>
    </physiologicalReaction>
</comment>
<evidence type="ECO:0000256" key="12">
    <source>
        <dbReference type="ARBA" id="ARBA00022989"/>
    </source>
</evidence>
<comment type="catalytic activity">
    <reaction evidence="42">
        <text>1-O-hexadecyl-2-(9Z)-octadecenoyl-sn-glycero-3-phosphocholine + H2O = 1-O-hexadecyl-sn-glycero-3-phosphocholine + (9Z)-octadecenoate + H(+)</text>
        <dbReference type="Rhea" id="RHEA:40915"/>
        <dbReference type="ChEBI" id="CHEBI:15377"/>
        <dbReference type="ChEBI" id="CHEBI:15378"/>
        <dbReference type="ChEBI" id="CHEBI:30823"/>
        <dbReference type="ChEBI" id="CHEBI:34112"/>
        <dbReference type="ChEBI" id="CHEBI:64496"/>
    </reaction>
    <physiologicalReaction direction="left-to-right" evidence="42">
        <dbReference type="Rhea" id="RHEA:40916"/>
    </physiologicalReaction>
</comment>
<dbReference type="PANTHER" id="PTHR21325:SF31">
    <property type="entry name" value="GH22081P-RELATED"/>
    <property type="match status" value="1"/>
</dbReference>
<comment type="catalytic activity">
    <reaction evidence="37">
        <text>a 1-acyl-sn-glycero-3-phosphocholine + H2O = sn-glycerol 3-phosphocholine + a fatty acid + H(+)</text>
        <dbReference type="Rhea" id="RHEA:15177"/>
        <dbReference type="ChEBI" id="CHEBI:15377"/>
        <dbReference type="ChEBI" id="CHEBI:15378"/>
        <dbReference type="ChEBI" id="CHEBI:16870"/>
        <dbReference type="ChEBI" id="CHEBI:28868"/>
        <dbReference type="ChEBI" id="CHEBI:58168"/>
        <dbReference type="EC" id="3.1.1.5"/>
    </reaction>
    <physiologicalReaction direction="left-to-right" evidence="37">
        <dbReference type="Rhea" id="RHEA:15178"/>
    </physiologicalReaction>
</comment>